<evidence type="ECO:0000256" key="1">
    <source>
        <dbReference type="ARBA" id="ARBA00004141"/>
    </source>
</evidence>
<sequence>MSCYQQVTAHQTEIILTKDASLLPPKVKVYNVRWLMLFLFFMVSVCSLMHIMQYAIIADVVVEYYGVSQTAVNWTATVFLLMSIVFGFPATYLLEKWGLRITATLGMGLTCLGSLIKVGADSPDRFYVALLGQTVIALAQVLMMPISPKLAAVWFPSTEVASANSIGIAGMEVGLAIGLLAPPLFLQYGTDVSETIYLMNMSISILNVVVFLMFLMFFKAAPPSPPSIAQSELEKDVPFFDSVKALMYSTTNITLIIAYGIAFGVFIAVTTLLNQIILKHYPNAHEDAGWIGLTMVLSGAVGSMVCGVILDKYGRYKQTTLILSAMAAASMFCYTIAIHKGLMFVYLICAMFGFATLGIQVAGIELGAELAYPVPEGITAGVLAISTQVFGIAFTFLYSYILEVSGDFTANLTMLAIFMVEFVLMCMLKYDLRRRAVEKGSVPR</sequence>
<dbReference type="GO" id="GO:0015232">
    <property type="term" value="F:heme transmembrane transporter activity"/>
    <property type="evidence" value="ECO:0007669"/>
    <property type="project" value="TreeGrafter"/>
</dbReference>
<dbReference type="Pfam" id="PF07690">
    <property type="entry name" value="MFS_1"/>
    <property type="match status" value="1"/>
</dbReference>
<keyword evidence="2 5" id="KW-0812">Transmembrane</keyword>
<gene>
    <name evidence="7" type="ORF">RI129_004598</name>
</gene>
<evidence type="ECO:0000256" key="4">
    <source>
        <dbReference type="ARBA" id="ARBA00023136"/>
    </source>
</evidence>
<evidence type="ECO:0000259" key="6">
    <source>
        <dbReference type="PROSITE" id="PS50850"/>
    </source>
</evidence>
<comment type="subcellular location">
    <subcellularLocation>
        <location evidence="1">Membrane</location>
        <topology evidence="1">Multi-pass membrane protein</topology>
    </subcellularLocation>
</comment>
<dbReference type="Gene3D" id="1.20.1250.20">
    <property type="entry name" value="MFS general substrate transporter like domains"/>
    <property type="match status" value="2"/>
</dbReference>
<feature type="transmembrane region" description="Helical" evidence="5">
    <location>
        <begin position="126"/>
        <end position="146"/>
    </location>
</feature>
<keyword evidence="4 5" id="KW-0472">Membrane</keyword>
<feature type="transmembrane region" description="Helical" evidence="5">
    <location>
        <begin position="34"/>
        <end position="56"/>
    </location>
</feature>
<evidence type="ECO:0000256" key="3">
    <source>
        <dbReference type="ARBA" id="ARBA00022989"/>
    </source>
</evidence>
<proteinExistence type="predicted"/>
<dbReference type="AlphaFoldDB" id="A0AAN7VGZ7"/>
<feature type="transmembrane region" description="Helical" evidence="5">
    <location>
        <begin position="378"/>
        <end position="402"/>
    </location>
</feature>
<dbReference type="Proteomes" id="UP001329430">
    <property type="component" value="Chromosome 3"/>
</dbReference>
<feature type="transmembrane region" description="Helical" evidence="5">
    <location>
        <begin position="166"/>
        <end position="185"/>
    </location>
</feature>
<feature type="transmembrane region" description="Helical" evidence="5">
    <location>
        <begin position="76"/>
        <end position="94"/>
    </location>
</feature>
<feature type="transmembrane region" description="Helical" evidence="5">
    <location>
        <begin position="197"/>
        <end position="218"/>
    </location>
</feature>
<dbReference type="GO" id="GO:0097037">
    <property type="term" value="P:heme export"/>
    <property type="evidence" value="ECO:0007669"/>
    <property type="project" value="TreeGrafter"/>
</dbReference>
<feature type="domain" description="Major facilitator superfamily (MFS) profile" evidence="6">
    <location>
        <begin position="36"/>
        <end position="433"/>
    </location>
</feature>
<keyword evidence="3 5" id="KW-1133">Transmembrane helix</keyword>
<protein>
    <recommendedName>
        <fullName evidence="6">Major facilitator superfamily (MFS) profile domain-containing protein</fullName>
    </recommendedName>
</protein>
<dbReference type="PANTHER" id="PTHR10924:SF4">
    <property type="entry name" value="GH15861P"/>
    <property type="match status" value="1"/>
</dbReference>
<accession>A0AAN7VGZ7</accession>
<organism evidence="7 8">
    <name type="scientific">Pyrocoelia pectoralis</name>
    <dbReference type="NCBI Taxonomy" id="417401"/>
    <lineage>
        <taxon>Eukaryota</taxon>
        <taxon>Metazoa</taxon>
        <taxon>Ecdysozoa</taxon>
        <taxon>Arthropoda</taxon>
        <taxon>Hexapoda</taxon>
        <taxon>Insecta</taxon>
        <taxon>Pterygota</taxon>
        <taxon>Neoptera</taxon>
        <taxon>Endopterygota</taxon>
        <taxon>Coleoptera</taxon>
        <taxon>Polyphaga</taxon>
        <taxon>Elateriformia</taxon>
        <taxon>Elateroidea</taxon>
        <taxon>Lampyridae</taxon>
        <taxon>Lampyrinae</taxon>
        <taxon>Pyrocoelia</taxon>
    </lineage>
</organism>
<dbReference type="InterPro" id="IPR036259">
    <property type="entry name" value="MFS_trans_sf"/>
</dbReference>
<keyword evidence="8" id="KW-1185">Reference proteome</keyword>
<dbReference type="SUPFAM" id="SSF103473">
    <property type="entry name" value="MFS general substrate transporter"/>
    <property type="match status" value="1"/>
</dbReference>
<dbReference type="PANTHER" id="PTHR10924">
    <property type="entry name" value="MAJOR FACILITATOR SUPERFAMILY PROTEIN-RELATED"/>
    <property type="match status" value="1"/>
</dbReference>
<dbReference type="InterPro" id="IPR011701">
    <property type="entry name" value="MFS"/>
</dbReference>
<dbReference type="PROSITE" id="PS50850">
    <property type="entry name" value="MFS"/>
    <property type="match status" value="1"/>
</dbReference>
<dbReference type="GO" id="GO:0020037">
    <property type="term" value="F:heme binding"/>
    <property type="evidence" value="ECO:0007669"/>
    <property type="project" value="TreeGrafter"/>
</dbReference>
<dbReference type="GO" id="GO:0016020">
    <property type="term" value="C:membrane"/>
    <property type="evidence" value="ECO:0007669"/>
    <property type="project" value="UniProtKB-SubCell"/>
</dbReference>
<evidence type="ECO:0000313" key="7">
    <source>
        <dbReference type="EMBL" id="KAK5646134.1"/>
    </source>
</evidence>
<dbReference type="InterPro" id="IPR020846">
    <property type="entry name" value="MFS_dom"/>
</dbReference>
<dbReference type="InterPro" id="IPR049680">
    <property type="entry name" value="FLVCR1-2_SLC49-like"/>
</dbReference>
<feature type="transmembrane region" description="Helical" evidence="5">
    <location>
        <begin position="253"/>
        <end position="277"/>
    </location>
</feature>
<reference evidence="7 8" key="1">
    <citation type="journal article" date="2024" name="Insects">
        <title>An Improved Chromosome-Level Genome Assembly of the Firefly Pyrocoelia pectoralis.</title>
        <authorList>
            <person name="Fu X."/>
            <person name="Meyer-Rochow V.B."/>
            <person name="Ballantyne L."/>
            <person name="Zhu X."/>
        </authorList>
    </citation>
    <scope>NUCLEOTIDE SEQUENCE [LARGE SCALE GENOMIC DNA]</scope>
    <source>
        <strain evidence="7">XCY_ONT2</strain>
    </source>
</reference>
<feature type="transmembrane region" description="Helical" evidence="5">
    <location>
        <begin position="289"/>
        <end position="309"/>
    </location>
</feature>
<feature type="transmembrane region" description="Helical" evidence="5">
    <location>
        <begin position="408"/>
        <end position="428"/>
    </location>
</feature>
<comment type="caution">
    <text evidence="7">The sequence shown here is derived from an EMBL/GenBank/DDBJ whole genome shotgun (WGS) entry which is preliminary data.</text>
</comment>
<evidence type="ECO:0000313" key="8">
    <source>
        <dbReference type="Proteomes" id="UP001329430"/>
    </source>
</evidence>
<evidence type="ECO:0000256" key="2">
    <source>
        <dbReference type="ARBA" id="ARBA00022692"/>
    </source>
</evidence>
<feature type="transmembrane region" description="Helical" evidence="5">
    <location>
        <begin position="344"/>
        <end position="366"/>
    </location>
</feature>
<dbReference type="EMBL" id="JAVRBK010000003">
    <property type="protein sequence ID" value="KAK5646134.1"/>
    <property type="molecule type" value="Genomic_DNA"/>
</dbReference>
<evidence type="ECO:0000256" key="5">
    <source>
        <dbReference type="SAM" id="Phobius"/>
    </source>
</evidence>
<feature type="transmembrane region" description="Helical" evidence="5">
    <location>
        <begin position="321"/>
        <end position="338"/>
    </location>
</feature>
<name>A0AAN7VGZ7_9COLE</name>
<feature type="transmembrane region" description="Helical" evidence="5">
    <location>
        <begin position="101"/>
        <end position="120"/>
    </location>
</feature>